<evidence type="ECO:0000313" key="3">
    <source>
        <dbReference type="Proteomes" id="UP001232148"/>
    </source>
</evidence>
<keyword evidence="3" id="KW-1185">Reference proteome</keyword>
<evidence type="ECO:0000256" key="1">
    <source>
        <dbReference type="SAM" id="MobiDB-lite"/>
    </source>
</evidence>
<proteinExistence type="predicted"/>
<gene>
    <name evidence="2" type="ORF">LX32DRAFT_366409</name>
</gene>
<accession>A0AAD9HJ83</accession>
<evidence type="ECO:0000313" key="2">
    <source>
        <dbReference type="EMBL" id="KAK2029282.1"/>
    </source>
</evidence>
<dbReference type="AlphaFoldDB" id="A0AAD9HJ83"/>
<organism evidence="2 3">
    <name type="scientific">Colletotrichum zoysiae</name>
    <dbReference type="NCBI Taxonomy" id="1216348"/>
    <lineage>
        <taxon>Eukaryota</taxon>
        <taxon>Fungi</taxon>
        <taxon>Dikarya</taxon>
        <taxon>Ascomycota</taxon>
        <taxon>Pezizomycotina</taxon>
        <taxon>Sordariomycetes</taxon>
        <taxon>Hypocreomycetidae</taxon>
        <taxon>Glomerellales</taxon>
        <taxon>Glomerellaceae</taxon>
        <taxon>Colletotrichum</taxon>
        <taxon>Colletotrichum graminicola species complex</taxon>
    </lineage>
</organism>
<feature type="compositionally biased region" description="Polar residues" evidence="1">
    <location>
        <begin position="43"/>
        <end position="56"/>
    </location>
</feature>
<reference evidence="2" key="1">
    <citation type="submission" date="2021-06" db="EMBL/GenBank/DDBJ databases">
        <title>Comparative genomics, transcriptomics and evolutionary studies reveal genomic signatures of adaptation to plant cell wall in hemibiotrophic fungi.</title>
        <authorList>
            <consortium name="DOE Joint Genome Institute"/>
            <person name="Baroncelli R."/>
            <person name="Diaz J.F."/>
            <person name="Benocci T."/>
            <person name="Peng M."/>
            <person name="Battaglia E."/>
            <person name="Haridas S."/>
            <person name="Andreopoulos W."/>
            <person name="Labutti K."/>
            <person name="Pangilinan J."/>
            <person name="Floch G.L."/>
            <person name="Makela M.R."/>
            <person name="Henrissat B."/>
            <person name="Grigoriev I.V."/>
            <person name="Crouch J.A."/>
            <person name="De Vries R.P."/>
            <person name="Sukno S.A."/>
            <person name="Thon M.R."/>
        </authorList>
    </citation>
    <scope>NUCLEOTIDE SEQUENCE</scope>
    <source>
        <strain evidence="2">MAFF235873</strain>
    </source>
</reference>
<name>A0AAD9HJ83_9PEZI</name>
<sequence>MLIGDMVVAALLRAAGSARPNRSPKMKGRDMYLHPQTPGGTRGWQQATPKASQTRTYQPTYLLHTSLAFWRASRPTQPRNPTRT</sequence>
<protein>
    <submittedName>
        <fullName evidence="2">Uncharacterized protein</fullName>
    </submittedName>
</protein>
<comment type="caution">
    <text evidence="2">The sequence shown here is derived from an EMBL/GenBank/DDBJ whole genome shotgun (WGS) entry which is preliminary data.</text>
</comment>
<feature type="region of interest" description="Disordered" evidence="1">
    <location>
        <begin position="17"/>
        <end position="56"/>
    </location>
</feature>
<dbReference type="Proteomes" id="UP001232148">
    <property type="component" value="Unassembled WGS sequence"/>
</dbReference>
<dbReference type="EMBL" id="MU842866">
    <property type="protein sequence ID" value="KAK2029282.1"/>
    <property type="molecule type" value="Genomic_DNA"/>
</dbReference>